<feature type="region of interest" description="Disordered" evidence="1">
    <location>
        <begin position="1"/>
        <end position="45"/>
    </location>
</feature>
<gene>
    <name evidence="3 4" type="primary">GPR85</name>
</gene>
<dbReference type="GeneID" id="109557423"/>
<evidence type="ECO:0000256" key="1">
    <source>
        <dbReference type="SAM" id="MobiDB-lite"/>
    </source>
</evidence>
<evidence type="ECO:0000313" key="3">
    <source>
        <dbReference type="RefSeq" id="XP_070643923.1"/>
    </source>
</evidence>
<organism evidence="2 4">
    <name type="scientific">Bos indicus</name>
    <name type="common">Zebu</name>
    <dbReference type="NCBI Taxonomy" id="9915"/>
    <lineage>
        <taxon>Eukaryota</taxon>
        <taxon>Metazoa</taxon>
        <taxon>Chordata</taxon>
        <taxon>Craniata</taxon>
        <taxon>Vertebrata</taxon>
        <taxon>Euteleostomi</taxon>
        <taxon>Mammalia</taxon>
        <taxon>Eutheria</taxon>
        <taxon>Laurasiatheria</taxon>
        <taxon>Artiodactyla</taxon>
        <taxon>Ruminantia</taxon>
        <taxon>Pecora</taxon>
        <taxon>Bovidae</taxon>
        <taxon>Bovinae</taxon>
        <taxon>Bos</taxon>
    </lineage>
</organism>
<dbReference type="Proteomes" id="UP001652663">
    <property type="component" value="Chromosome 4"/>
</dbReference>
<protein>
    <submittedName>
        <fullName evidence="3 4">Probable G-protein coupled receptor 85 isoform X2</fullName>
    </submittedName>
</protein>
<dbReference type="RefSeq" id="XP_070643924.1">
    <property type="nucleotide sequence ID" value="XM_070787823.1"/>
</dbReference>
<proteinExistence type="predicted"/>
<name>A0ABM4S7Z4_BOSIN</name>
<sequence length="177" mass="19174">MQGGKSSEAATGDKSPFLPVQQDRTFNKPSPLWKRVGAPVGSTEAEVAPAAALATAAAAAAAPALLGETVPLRQGRTRLELKEAPSRRRRRALPGCSVKALRQKKNQQFIERRSYSLSGYPTPTVGLIESSISGKRCKTEEYRTANHREQFPCSTEAISLPIFAYSDGKSSERKEEA</sequence>
<keyword evidence="3 4" id="KW-0675">Receptor</keyword>
<accession>A0ABM4S7Z4</accession>
<reference evidence="3 4" key="1">
    <citation type="submission" date="2025-05" db="UniProtKB">
        <authorList>
            <consortium name="RefSeq"/>
        </authorList>
    </citation>
    <scope>IDENTIFICATION</scope>
    <source>
        <tissue evidence="3 4">Blood</tissue>
    </source>
</reference>
<evidence type="ECO:0000313" key="4">
    <source>
        <dbReference type="RefSeq" id="XP_070643924.1"/>
    </source>
</evidence>
<keyword evidence="2" id="KW-1185">Reference proteome</keyword>
<evidence type="ECO:0000313" key="2">
    <source>
        <dbReference type="Proteomes" id="UP001652663"/>
    </source>
</evidence>
<dbReference type="RefSeq" id="XP_070643923.1">
    <property type="nucleotide sequence ID" value="XM_070787822.1"/>
</dbReference>